<protein>
    <submittedName>
        <fullName evidence="1">Uncharacterized protein</fullName>
    </submittedName>
</protein>
<accession>A0AAU9PIA4</accession>
<comment type="caution">
    <text evidence="1">The sequence shown here is derived from an EMBL/GenBank/DDBJ whole genome shotgun (WGS) entry which is preliminary data.</text>
</comment>
<name>A0AAU9PIA4_9ASTR</name>
<sequence length="69" mass="7727">MNHWGCRSKIPVGYARMFFIFGLFCYQCRGPSIPTTSDLSFVTLTLSPESAPVNHAGLTQHFDDNNDSE</sequence>
<keyword evidence="2" id="KW-1185">Reference proteome</keyword>
<organism evidence="1 2">
    <name type="scientific">Lactuca virosa</name>
    <dbReference type="NCBI Taxonomy" id="75947"/>
    <lineage>
        <taxon>Eukaryota</taxon>
        <taxon>Viridiplantae</taxon>
        <taxon>Streptophyta</taxon>
        <taxon>Embryophyta</taxon>
        <taxon>Tracheophyta</taxon>
        <taxon>Spermatophyta</taxon>
        <taxon>Magnoliopsida</taxon>
        <taxon>eudicotyledons</taxon>
        <taxon>Gunneridae</taxon>
        <taxon>Pentapetalae</taxon>
        <taxon>asterids</taxon>
        <taxon>campanulids</taxon>
        <taxon>Asterales</taxon>
        <taxon>Asteraceae</taxon>
        <taxon>Cichorioideae</taxon>
        <taxon>Cichorieae</taxon>
        <taxon>Lactucinae</taxon>
        <taxon>Lactuca</taxon>
    </lineage>
</organism>
<gene>
    <name evidence="1" type="ORF">LVIROSA_LOCUS35220</name>
</gene>
<dbReference type="AlphaFoldDB" id="A0AAU9PIA4"/>
<dbReference type="EMBL" id="CAKMRJ010005634">
    <property type="protein sequence ID" value="CAH1449757.1"/>
    <property type="molecule type" value="Genomic_DNA"/>
</dbReference>
<reference evidence="1 2" key="1">
    <citation type="submission" date="2022-01" db="EMBL/GenBank/DDBJ databases">
        <authorList>
            <person name="Xiong W."/>
            <person name="Schranz E."/>
        </authorList>
    </citation>
    <scope>NUCLEOTIDE SEQUENCE [LARGE SCALE GENOMIC DNA]</scope>
</reference>
<proteinExistence type="predicted"/>
<evidence type="ECO:0000313" key="1">
    <source>
        <dbReference type="EMBL" id="CAH1449757.1"/>
    </source>
</evidence>
<dbReference type="Proteomes" id="UP001157418">
    <property type="component" value="Unassembled WGS sequence"/>
</dbReference>
<evidence type="ECO:0000313" key="2">
    <source>
        <dbReference type="Proteomes" id="UP001157418"/>
    </source>
</evidence>